<dbReference type="KEGG" id="aaeo:BJI67_10870"/>
<dbReference type="InterPro" id="IPR001404">
    <property type="entry name" value="Hsp90_fam"/>
</dbReference>
<evidence type="ECO:0000256" key="6">
    <source>
        <dbReference type="ARBA" id="ARBA00023016"/>
    </source>
</evidence>
<feature type="binding site" evidence="11">
    <location>
        <position position="40"/>
    </location>
    <ligand>
        <name>ATP</name>
        <dbReference type="ChEBI" id="CHEBI:30616"/>
    </ligand>
</feature>
<dbReference type="PANTHER" id="PTHR11528">
    <property type="entry name" value="HEAT SHOCK PROTEIN 90 FAMILY MEMBER"/>
    <property type="match status" value="1"/>
</dbReference>
<dbReference type="GO" id="GO:0140662">
    <property type="term" value="F:ATP-dependent protein folding chaperone"/>
    <property type="evidence" value="ECO:0007669"/>
    <property type="project" value="InterPro"/>
</dbReference>
<dbReference type="SUPFAM" id="SSF110942">
    <property type="entry name" value="HSP90 C-terminal domain"/>
    <property type="match status" value="1"/>
</dbReference>
<evidence type="ECO:0000256" key="5">
    <source>
        <dbReference type="ARBA" id="ARBA00022840"/>
    </source>
</evidence>
<accession>A0A1D8K962</accession>
<evidence type="ECO:0000256" key="11">
    <source>
        <dbReference type="PIRSR" id="PIRSR002583-1"/>
    </source>
</evidence>
<feature type="region of interest" description="C" evidence="10">
    <location>
        <begin position="556"/>
        <end position="630"/>
    </location>
</feature>
<evidence type="ECO:0000256" key="8">
    <source>
        <dbReference type="ARBA" id="ARBA00058590"/>
    </source>
</evidence>
<dbReference type="GO" id="GO:0005737">
    <property type="term" value="C:cytoplasm"/>
    <property type="evidence" value="ECO:0007669"/>
    <property type="project" value="UniProtKB-SubCell"/>
</dbReference>
<feature type="region of interest" description="A; substrate-binding" evidence="10">
    <location>
        <begin position="1"/>
        <end position="338"/>
    </location>
</feature>
<evidence type="ECO:0000256" key="10">
    <source>
        <dbReference type="HAMAP-Rule" id="MF_00505"/>
    </source>
</evidence>
<dbReference type="InterPro" id="IPR003594">
    <property type="entry name" value="HATPase_dom"/>
</dbReference>
<evidence type="ECO:0000256" key="1">
    <source>
        <dbReference type="ARBA" id="ARBA00004496"/>
    </source>
</evidence>
<dbReference type="CDD" id="cd16927">
    <property type="entry name" value="HATPase_Hsp90-like"/>
    <property type="match status" value="1"/>
</dbReference>
<keyword evidence="5 10" id="KW-0067">ATP-binding</keyword>
<dbReference type="SUPFAM" id="SSF54211">
    <property type="entry name" value="Ribosomal protein S5 domain 2-like"/>
    <property type="match status" value="1"/>
</dbReference>
<feature type="binding site" evidence="11">
    <location>
        <position position="87"/>
    </location>
    <ligand>
        <name>ATP</name>
        <dbReference type="ChEBI" id="CHEBI:30616"/>
    </ligand>
</feature>
<evidence type="ECO:0000256" key="4">
    <source>
        <dbReference type="ARBA" id="ARBA00022741"/>
    </source>
</evidence>
<proteinExistence type="inferred from homology"/>
<comment type="similarity">
    <text evidence="2 10">Belongs to the heat shock protein 90 family.</text>
</comment>
<dbReference type="Pfam" id="PF13589">
    <property type="entry name" value="HATPase_c_3"/>
    <property type="match status" value="1"/>
</dbReference>
<dbReference type="PRINTS" id="PR00775">
    <property type="entry name" value="HEATSHOCK90"/>
</dbReference>
<evidence type="ECO:0000256" key="7">
    <source>
        <dbReference type="ARBA" id="ARBA00023186"/>
    </source>
</evidence>
<sequence>MNSSTKETLAFQTEVNQLLKLMIHSLYSNKEIFLRELISNASDACDKLRFEALTDDALYEGDNNLQVDVEFDAEAGTLTVRDNGIGMNRDEVVANIGTIAKSGTREFFSQLTGDQAKDTRLIGQFGVGFYSAFIVADRVVLTTRRAGMGAEHGVRWESEGTGSYTLETVEVPQRGTEIVLHLREDEREDLLNDWRLRSIVTKYSDHVPLPIRMRKRDDEGKPGEEWETVNKASALWQRSKSEISEDEYKAFYKHVAHDFGEPLAWTHNRVEGKLEYTSLLYVPTKAPFDLWDRDHTHGLKLYVQRVFIMDDAEHLMPRYLRFVRGVVDSADLPLNVSREILQDNRVIEQIRAGSVKKLLGMLEDMAEKRPEDYQKFWDEFGRVLKEGPAEDFANRETIAGLLRFASTHTDTETQTVSLRDYIARMPEGQDKIYYITADSFMAAKNSPHLELLRKKGIEVLLMYDRVDEWLMGNLNEFDGKQFQSVAKGDLDLGAVESEEERKAQEEIETEAKDLVARVKDVLGDKVESVRVSHRLTSSPACIVLGEHDMALYMQQLLKQAGHEMPGSKPVLEINPGHPMVARLGAEQDATRFDEWARLLFDQAVLAEGGQLEDPAGFVSRLNQLMLALAG</sequence>
<feature type="binding site" evidence="11">
    <location>
        <begin position="102"/>
        <end position="103"/>
    </location>
    <ligand>
        <name>ATP</name>
        <dbReference type="ChEBI" id="CHEBI:30616"/>
    </ligand>
</feature>
<keyword evidence="4 10" id="KW-0547">Nucleotide-binding</keyword>
<dbReference type="SMART" id="SM00387">
    <property type="entry name" value="HATPase_c"/>
    <property type="match status" value="1"/>
</dbReference>
<keyword evidence="3 10" id="KW-0963">Cytoplasm</keyword>
<dbReference type="GO" id="GO:0016887">
    <property type="term" value="F:ATP hydrolysis activity"/>
    <property type="evidence" value="ECO:0007669"/>
    <property type="project" value="InterPro"/>
</dbReference>
<feature type="binding site" evidence="11">
    <location>
        <position position="95"/>
    </location>
    <ligand>
        <name>ATP</name>
        <dbReference type="ChEBI" id="CHEBI:30616"/>
    </ligand>
</feature>
<dbReference type="PROSITE" id="PS00298">
    <property type="entry name" value="HSP90"/>
    <property type="match status" value="1"/>
</dbReference>
<feature type="domain" description="Histidine kinase/HSP90-like ATPase" evidence="12">
    <location>
        <begin position="29"/>
        <end position="186"/>
    </location>
</feature>
<comment type="subunit">
    <text evidence="10">Homodimer.</text>
</comment>
<dbReference type="Proteomes" id="UP000095342">
    <property type="component" value="Chromosome"/>
</dbReference>
<evidence type="ECO:0000313" key="13">
    <source>
        <dbReference type="EMBL" id="AOV17496.1"/>
    </source>
</evidence>
<dbReference type="NCBIfam" id="NF003555">
    <property type="entry name" value="PRK05218.1"/>
    <property type="match status" value="1"/>
</dbReference>
<dbReference type="GO" id="GO:0005524">
    <property type="term" value="F:ATP binding"/>
    <property type="evidence" value="ECO:0007669"/>
    <property type="project" value="UniProtKB-UniRule"/>
</dbReference>
<comment type="subcellular location">
    <subcellularLocation>
        <location evidence="1 10">Cytoplasm</location>
    </subcellularLocation>
</comment>
<feature type="binding site" evidence="11">
    <location>
        <position position="338"/>
    </location>
    <ligand>
        <name>ATP</name>
        <dbReference type="ChEBI" id="CHEBI:30616"/>
    </ligand>
</feature>
<comment type="caution">
    <text evidence="10">Lacks conserved residue(s) required for the propagation of feature annotation.</text>
</comment>
<keyword evidence="7 10" id="KW-0143">Chaperone</keyword>
<evidence type="ECO:0000256" key="3">
    <source>
        <dbReference type="ARBA" id="ARBA00022490"/>
    </source>
</evidence>
<dbReference type="HAMAP" id="MF_00505">
    <property type="entry name" value="HSP90"/>
    <property type="match status" value="1"/>
</dbReference>
<feature type="binding site" evidence="11">
    <location>
        <position position="176"/>
    </location>
    <ligand>
        <name>ATP</name>
        <dbReference type="ChEBI" id="CHEBI:30616"/>
    </ligand>
</feature>
<keyword evidence="6 10" id="KW-0346">Stress response</keyword>
<reference evidence="13 14" key="1">
    <citation type="submission" date="2016-09" db="EMBL/GenBank/DDBJ databases">
        <title>Acidihalobacter prosperus V6 (DSM14174).</title>
        <authorList>
            <person name="Khaleque H.N."/>
            <person name="Ramsay J.P."/>
            <person name="Murphy R.J.T."/>
            <person name="Kaksonen A.H."/>
            <person name="Boxall N.J."/>
            <person name="Watkin E.L.J."/>
        </authorList>
    </citation>
    <scope>NUCLEOTIDE SEQUENCE [LARGE SCALE GENOMIC DNA]</scope>
    <source>
        <strain evidence="13 14">V6</strain>
    </source>
</reference>
<gene>
    <name evidence="10" type="primary">htpG</name>
    <name evidence="13" type="ORF">BJI67_10870</name>
</gene>
<dbReference type="GO" id="GO:0051082">
    <property type="term" value="F:unfolded protein binding"/>
    <property type="evidence" value="ECO:0007669"/>
    <property type="project" value="UniProtKB-UniRule"/>
</dbReference>
<dbReference type="InterPro" id="IPR020568">
    <property type="entry name" value="Ribosomal_Su5_D2-typ_SF"/>
</dbReference>
<dbReference type="EMBL" id="CP017448">
    <property type="protein sequence ID" value="AOV17496.1"/>
    <property type="molecule type" value="Genomic_DNA"/>
</dbReference>
<dbReference type="InterPro" id="IPR019805">
    <property type="entry name" value="Heat_shock_protein_90_CS"/>
</dbReference>
<feature type="binding site" evidence="11">
    <location>
        <begin position="124"/>
        <end position="129"/>
    </location>
    <ligand>
        <name>ATP</name>
        <dbReference type="ChEBI" id="CHEBI:30616"/>
    </ligand>
</feature>
<keyword evidence="14" id="KW-1185">Reference proteome</keyword>
<feature type="binding site" evidence="11">
    <location>
        <position position="82"/>
    </location>
    <ligand>
        <name>ATP</name>
        <dbReference type="ChEBI" id="CHEBI:30616"/>
    </ligand>
</feature>
<name>A0A1D8K962_9GAMM</name>
<evidence type="ECO:0000259" key="12">
    <source>
        <dbReference type="SMART" id="SM00387"/>
    </source>
</evidence>
<feature type="binding site" evidence="11">
    <location>
        <position position="101"/>
    </location>
    <ligand>
        <name>ATP</name>
        <dbReference type="ChEBI" id="CHEBI:30616"/>
    </ligand>
</feature>
<evidence type="ECO:0000256" key="2">
    <source>
        <dbReference type="ARBA" id="ARBA00008239"/>
    </source>
</evidence>
<dbReference type="Gene3D" id="3.30.565.10">
    <property type="entry name" value="Histidine kinase-like ATPase, C-terminal domain"/>
    <property type="match status" value="1"/>
</dbReference>
<evidence type="ECO:0000313" key="14">
    <source>
        <dbReference type="Proteomes" id="UP000095342"/>
    </source>
</evidence>
<dbReference type="InterPro" id="IPR020575">
    <property type="entry name" value="Hsp90_N"/>
</dbReference>
<feature type="binding site" evidence="11">
    <location>
        <position position="36"/>
    </location>
    <ligand>
        <name>ATP</name>
        <dbReference type="ChEBI" id="CHEBI:30616"/>
    </ligand>
</feature>
<dbReference type="InterPro" id="IPR036890">
    <property type="entry name" value="HATPase_C_sf"/>
</dbReference>
<dbReference type="Gene3D" id="3.40.50.11260">
    <property type="match status" value="1"/>
</dbReference>
<dbReference type="Gene3D" id="3.30.230.80">
    <property type="match status" value="1"/>
</dbReference>
<dbReference type="FunFam" id="3.30.230.80:FF:000002">
    <property type="entry name" value="Molecular chaperone HtpG"/>
    <property type="match status" value="1"/>
</dbReference>
<dbReference type="FunFam" id="3.30.565.10:FF:000009">
    <property type="entry name" value="Molecular chaperone HtpG"/>
    <property type="match status" value="1"/>
</dbReference>
<protein>
    <recommendedName>
        <fullName evidence="9 10">Chaperone protein HtpG</fullName>
    </recommendedName>
    <alternativeName>
        <fullName evidence="10">Heat shock protein HtpG</fullName>
    </alternativeName>
    <alternativeName>
        <fullName evidence="10">High temperature protein G</fullName>
    </alternativeName>
</protein>
<dbReference type="AlphaFoldDB" id="A0A1D8K962"/>
<dbReference type="Gene3D" id="1.20.120.790">
    <property type="entry name" value="Heat shock protein 90, C-terminal domain"/>
    <property type="match status" value="1"/>
</dbReference>
<dbReference type="PIRSF" id="PIRSF002583">
    <property type="entry name" value="Hsp90"/>
    <property type="match status" value="1"/>
</dbReference>
<organism evidence="13 14">
    <name type="scientific">Acidihalobacter aeolianus</name>
    <dbReference type="NCBI Taxonomy" id="2792603"/>
    <lineage>
        <taxon>Bacteria</taxon>
        <taxon>Pseudomonadati</taxon>
        <taxon>Pseudomonadota</taxon>
        <taxon>Gammaproteobacteria</taxon>
        <taxon>Chromatiales</taxon>
        <taxon>Ectothiorhodospiraceae</taxon>
        <taxon>Acidihalobacter</taxon>
    </lineage>
</organism>
<dbReference type="SUPFAM" id="SSF55874">
    <property type="entry name" value="ATPase domain of HSP90 chaperone/DNA topoisomerase II/histidine kinase"/>
    <property type="match status" value="1"/>
</dbReference>
<comment type="function">
    <text evidence="8 10">Molecular chaperone. Has ATPase activity.</text>
</comment>
<evidence type="ECO:0000256" key="9">
    <source>
        <dbReference type="ARBA" id="ARBA00070675"/>
    </source>
</evidence>
<dbReference type="Pfam" id="PF00183">
    <property type="entry name" value="HSP90"/>
    <property type="match status" value="1"/>
</dbReference>
<dbReference type="InterPro" id="IPR037196">
    <property type="entry name" value="HSP90_C"/>
</dbReference>